<accession>A0AA36EDG8</accession>
<gene>
    <name evidence="1" type="ORF">LSALG_LOCUS31206</name>
</gene>
<sequence>MLKHNALAFSTTTTTSAWKSKLTVNLEELVESKTDNDEYEGFLDMDFMAQAASPLNVIYPDAVSEGEIPHDTHSDVEFDDDQLITRKRKASFLGGANDVEVGSSSKNQVDI</sequence>
<proteinExistence type="predicted"/>
<protein>
    <submittedName>
        <fullName evidence="1">Uncharacterized protein</fullName>
    </submittedName>
</protein>
<dbReference type="Proteomes" id="UP001177003">
    <property type="component" value="Chromosome 7"/>
</dbReference>
<evidence type="ECO:0000313" key="1">
    <source>
        <dbReference type="EMBL" id="CAI9292108.1"/>
    </source>
</evidence>
<evidence type="ECO:0000313" key="2">
    <source>
        <dbReference type="Proteomes" id="UP001177003"/>
    </source>
</evidence>
<organism evidence="1 2">
    <name type="scientific">Lactuca saligna</name>
    <name type="common">Willowleaf lettuce</name>
    <dbReference type="NCBI Taxonomy" id="75948"/>
    <lineage>
        <taxon>Eukaryota</taxon>
        <taxon>Viridiplantae</taxon>
        <taxon>Streptophyta</taxon>
        <taxon>Embryophyta</taxon>
        <taxon>Tracheophyta</taxon>
        <taxon>Spermatophyta</taxon>
        <taxon>Magnoliopsida</taxon>
        <taxon>eudicotyledons</taxon>
        <taxon>Gunneridae</taxon>
        <taxon>Pentapetalae</taxon>
        <taxon>asterids</taxon>
        <taxon>campanulids</taxon>
        <taxon>Asterales</taxon>
        <taxon>Asteraceae</taxon>
        <taxon>Cichorioideae</taxon>
        <taxon>Cichorieae</taxon>
        <taxon>Lactucinae</taxon>
        <taxon>Lactuca</taxon>
    </lineage>
</organism>
<name>A0AA36EDG8_LACSI</name>
<keyword evidence="2" id="KW-1185">Reference proteome</keyword>
<dbReference type="EMBL" id="OX465083">
    <property type="protein sequence ID" value="CAI9292108.1"/>
    <property type="molecule type" value="Genomic_DNA"/>
</dbReference>
<dbReference type="AlphaFoldDB" id="A0AA36EDG8"/>
<reference evidence="1" key="1">
    <citation type="submission" date="2023-04" db="EMBL/GenBank/DDBJ databases">
        <authorList>
            <person name="Vijverberg K."/>
            <person name="Xiong W."/>
            <person name="Schranz E."/>
        </authorList>
    </citation>
    <scope>NUCLEOTIDE SEQUENCE</scope>
</reference>